<dbReference type="Pfam" id="PF10097">
    <property type="entry name" value="DUF2335"/>
    <property type="match status" value="1"/>
</dbReference>
<protein>
    <submittedName>
        <fullName evidence="1">Uncharacterized protein</fullName>
    </submittedName>
</protein>
<name>A0A0F3GN85_9BACT</name>
<dbReference type="InterPro" id="IPR019284">
    <property type="entry name" value="RP532"/>
</dbReference>
<gene>
    <name evidence="1" type="ORF">MBAV_004416</name>
</gene>
<dbReference type="AlphaFoldDB" id="A0A0F3GN85"/>
<reference evidence="1 2" key="1">
    <citation type="submission" date="2015-02" db="EMBL/GenBank/DDBJ databases">
        <title>Single-cell genomics of uncultivated deep-branching MTB reveals a conserved set of magnetosome genes.</title>
        <authorList>
            <person name="Kolinko S."/>
            <person name="Richter M."/>
            <person name="Glockner F.O."/>
            <person name="Brachmann A."/>
            <person name="Schuler D."/>
        </authorList>
    </citation>
    <scope>NUCLEOTIDE SEQUENCE [LARGE SCALE GENOMIC DNA]</scope>
    <source>
        <strain evidence="1">TM-1</strain>
    </source>
</reference>
<comment type="caution">
    <text evidence="1">The sequence shown here is derived from an EMBL/GenBank/DDBJ whole genome shotgun (WGS) entry which is preliminary data.</text>
</comment>
<evidence type="ECO:0000313" key="1">
    <source>
        <dbReference type="EMBL" id="KJU83390.1"/>
    </source>
</evidence>
<proteinExistence type="predicted"/>
<feature type="non-terminal residue" evidence="1">
    <location>
        <position position="69"/>
    </location>
</feature>
<accession>A0A0F3GN85</accession>
<organism evidence="1 2">
    <name type="scientific">Candidatus Magnetobacterium bavaricum</name>
    <dbReference type="NCBI Taxonomy" id="29290"/>
    <lineage>
        <taxon>Bacteria</taxon>
        <taxon>Pseudomonadati</taxon>
        <taxon>Nitrospirota</taxon>
        <taxon>Thermodesulfovibrionia</taxon>
        <taxon>Thermodesulfovibrionales</taxon>
        <taxon>Candidatus Magnetobacteriaceae</taxon>
        <taxon>Candidatus Magnetobacterium</taxon>
    </lineage>
</organism>
<evidence type="ECO:0000313" key="2">
    <source>
        <dbReference type="Proteomes" id="UP000033423"/>
    </source>
</evidence>
<sequence length="69" mass="7454">MDEASIPNEDASASLTIAQSRISKHSGPLPAPQTLAGYESILPGSAERIVAMAENNLKHKHECDKEKLR</sequence>
<dbReference type="Proteomes" id="UP000033423">
    <property type="component" value="Unassembled WGS sequence"/>
</dbReference>
<keyword evidence="2" id="KW-1185">Reference proteome</keyword>
<dbReference type="EMBL" id="LACI01001923">
    <property type="protein sequence ID" value="KJU83390.1"/>
    <property type="molecule type" value="Genomic_DNA"/>
</dbReference>